<dbReference type="SUPFAM" id="SSF52540">
    <property type="entry name" value="P-loop containing nucleoside triphosphate hydrolases"/>
    <property type="match status" value="1"/>
</dbReference>
<dbReference type="InterPro" id="IPR000212">
    <property type="entry name" value="DNA_helicase_UvrD/REP"/>
</dbReference>
<accession>A0ABP9BE97</accession>
<keyword evidence="3" id="KW-0347">Helicase</keyword>
<comment type="caution">
    <text evidence="7">The sequence shown here is derived from an EMBL/GenBank/DDBJ whole genome shotgun (WGS) entry which is preliminary data.</text>
</comment>
<evidence type="ECO:0000256" key="5">
    <source>
        <dbReference type="ARBA" id="ARBA00034923"/>
    </source>
</evidence>
<organism evidence="7 8">
    <name type="scientific">Olivibacter ginsenosidimutans</name>
    <dbReference type="NCBI Taxonomy" id="1176537"/>
    <lineage>
        <taxon>Bacteria</taxon>
        <taxon>Pseudomonadati</taxon>
        <taxon>Bacteroidota</taxon>
        <taxon>Sphingobacteriia</taxon>
        <taxon>Sphingobacteriales</taxon>
        <taxon>Sphingobacteriaceae</taxon>
        <taxon>Olivibacter</taxon>
    </lineage>
</organism>
<gene>
    <name evidence="7" type="ORF">GCM10023231_23390</name>
</gene>
<evidence type="ECO:0000256" key="3">
    <source>
        <dbReference type="ARBA" id="ARBA00022806"/>
    </source>
</evidence>
<proteinExistence type="predicted"/>
<dbReference type="PANTHER" id="PTHR11070">
    <property type="entry name" value="UVRD / RECB / PCRA DNA HELICASE FAMILY MEMBER"/>
    <property type="match status" value="1"/>
</dbReference>
<evidence type="ECO:0000256" key="4">
    <source>
        <dbReference type="ARBA" id="ARBA00022840"/>
    </source>
</evidence>
<dbReference type="Proteomes" id="UP001501411">
    <property type="component" value="Unassembled WGS sequence"/>
</dbReference>
<keyword evidence="2" id="KW-0378">Hydrolase</keyword>
<evidence type="ECO:0000259" key="6">
    <source>
        <dbReference type="Pfam" id="PF13361"/>
    </source>
</evidence>
<evidence type="ECO:0000313" key="8">
    <source>
        <dbReference type="Proteomes" id="UP001501411"/>
    </source>
</evidence>
<dbReference type="PANTHER" id="PTHR11070:SF2">
    <property type="entry name" value="ATP-DEPENDENT DNA HELICASE SRS2"/>
    <property type="match status" value="1"/>
</dbReference>
<dbReference type="InterPro" id="IPR014017">
    <property type="entry name" value="DNA_helicase_UvrD-like_C"/>
</dbReference>
<dbReference type="InterPro" id="IPR027417">
    <property type="entry name" value="P-loop_NTPase"/>
</dbReference>
<keyword evidence="8" id="KW-1185">Reference proteome</keyword>
<keyword evidence="1" id="KW-0547">Nucleotide-binding</keyword>
<evidence type="ECO:0000256" key="2">
    <source>
        <dbReference type="ARBA" id="ARBA00022801"/>
    </source>
</evidence>
<dbReference type="Gene3D" id="3.40.50.300">
    <property type="entry name" value="P-loop containing nucleotide triphosphate hydrolases"/>
    <property type="match status" value="1"/>
</dbReference>
<evidence type="ECO:0000313" key="7">
    <source>
        <dbReference type="EMBL" id="GAA4794343.1"/>
    </source>
</evidence>
<protein>
    <recommendedName>
        <fullName evidence="5">DNA 3'-5' helicase II</fullName>
    </recommendedName>
</protein>
<dbReference type="Pfam" id="PF13361">
    <property type="entry name" value="UvrD_C"/>
    <property type="match status" value="1"/>
</dbReference>
<dbReference type="EMBL" id="BAABIQ010000035">
    <property type="protein sequence ID" value="GAA4794343.1"/>
    <property type="molecule type" value="Genomic_DNA"/>
</dbReference>
<evidence type="ECO:0000256" key="1">
    <source>
        <dbReference type="ARBA" id="ARBA00022741"/>
    </source>
</evidence>
<sequence length="255" mass="29834">MNELNLDDDSFIISDDVWGNAKRNLIDRFKLSSKFDICNNLIKDFEAINTKWKYKSDFEVFIRESKLEDFISANGETIFVSTIHKAKGKEFDHVFLLLENFDAREDEKKRLLYVAMTRAKQNLTIHLNGNYLDKLKTEKLERVENNNTFQPPSGLALHLSHKDLNLGYFEYVQKRVDTLTSGDSITVSDEGCKNEKGEFVLKFSKKFLERLGKIQESGFELKEAKVNFIVHWIDNDKKIEVKIVLPELHFEKIRM</sequence>
<name>A0ABP9BE97_9SPHI</name>
<feature type="domain" description="UvrD-like helicase C-terminal" evidence="6">
    <location>
        <begin position="40"/>
        <end position="127"/>
    </location>
</feature>
<keyword evidence="4" id="KW-0067">ATP-binding</keyword>
<reference evidence="8" key="1">
    <citation type="journal article" date="2019" name="Int. J. Syst. Evol. Microbiol.">
        <title>The Global Catalogue of Microorganisms (GCM) 10K type strain sequencing project: providing services to taxonomists for standard genome sequencing and annotation.</title>
        <authorList>
            <consortium name="The Broad Institute Genomics Platform"/>
            <consortium name="The Broad Institute Genome Sequencing Center for Infectious Disease"/>
            <person name="Wu L."/>
            <person name="Ma J."/>
        </authorList>
    </citation>
    <scope>NUCLEOTIDE SEQUENCE [LARGE SCALE GENOMIC DNA]</scope>
    <source>
        <strain evidence="8">JCM 18200</strain>
    </source>
</reference>